<dbReference type="OrthoDB" id="191139at2759"/>
<dbReference type="Gene3D" id="3.40.50.720">
    <property type="entry name" value="NAD(P)-binding Rossmann-like Domain"/>
    <property type="match status" value="1"/>
</dbReference>
<dbReference type="InterPro" id="IPR002347">
    <property type="entry name" value="SDR_fam"/>
</dbReference>
<dbReference type="Pfam" id="PF00106">
    <property type="entry name" value="adh_short"/>
    <property type="match status" value="1"/>
</dbReference>
<keyword evidence="1" id="KW-0560">Oxidoreductase</keyword>
<dbReference type="EMBL" id="UZAM01008168">
    <property type="protein sequence ID" value="VDP03578.1"/>
    <property type="molecule type" value="Genomic_DNA"/>
</dbReference>
<sequence>KLGTPVINVLINKLIFSSYLKGKQYQGKESAKGKVAIVTGANCGIGKQIVRELSQRGAKVYMGCRNLEAGQTALAELAKVGCCSTRLVLLQLDLCSFSSIKSFCDEVAAAESKVDILVNNAGVMFYPKFKITEDGHELTWQTNYLGHFLLTASLLPLLEAAADEARVLNVSARAHYYAGPINLEKVDQRSGWDRLEAYKSSKLAQVRFLNIFKN</sequence>
<dbReference type="AlphaFoldDB" id="A0A183IKM5"/>
<protein>
    <submittedName>
        <fullName evidence="4">Dehydrogenase with different specificities related to short-chain alcohol dehydrogenase</fullName>
    </submittedName>
</protein>
<dbReference type="PRINTS" id="PR00081">
    <property type="entry name" value="GDHRDH"/>
</dbReference>
<dbReference type="PANTHER" id="PTHR43157:SF31">
    <property type="entry name" value="PHOSPHATIDYLINOSITOL-GLYCAN BIOSYNTHESIS CLASS F PROTEIN"/>
    <property type="match status" value="1"/>
</dbReference>
<evidence type="ECO:0000313" key="3">
    <source>
        <dbReference type="Proteomes" id="UP000270296"/>
    </source>
</evidence>
<name>A0A183IKM5_9BILA</name>
<proteinExistence type="predicted"/>
<keyword evidence="3" id="KW-1185">Reference proteome</keyword>
<dbReference type="Proteomes" id="UP000270296">
    <property type="component" value="Unassembled WGS sequence"/>
</dbReference>
<organism evidence="4">
    <name type="scientific">Soboliphyme baturini</name>
    <dbReference type="NCBI Taxonomy" id="241478"/>
    <lineage>
        <taxon>Eukaryota</taxon>
        <taxon>Metazoa</taxon>
        <taxon>Ecdysozoa</taxon>
        <taxon>Nematoda</taxon>
        <taxon>Enoplea</taxon>
        <taxon>Dorylaimia</taxon>
        <taxon>Dioctophymatida</taxon>
        <taxon>Dioctophymatoidea</taxon>
        <taxon>Soboliphymatidae</taxon>
        <taxon>Soboliphyme</taxon>
    </lineage>
</organism>
<dbReference type="GO" id="GO:0016491">
    <property type="term" value="F:oxidoreductase activity"/>
    <property type="evidence" value="ECO:0007669"/>
    <property type="project" value="UniProtKB-KW"/>
</dbReference>
<evidence type="ECO:0000313" key="4">
    <source>
        <dbReference type="WBParaSite" id="SBAD_0000435301-mRNA-1"/>
    </source>
</evidence>
<accession>A0A183IKM5</accession>
<reference evidence="4" key="1">
    <citation type="submission" date="2016-06" db="UniProtKB">
        <authorList>
            <consortium name="WormBaseParasite"/>
        </authorList>
    </citation>
    <scope>IDENTIFICATION</scope>
</reference>
<reference evidence="2 3" key="2">
    <citation type="submission" date="2018-11" db="EMBL/GenBank/DDBJ databases">
        <authorList>
            <consortium name="Pathogen Informatics"/>
        </authorList>
    </citation>
    <scope>NUCLEOTIDE SEQUENCE [LARGE SCALE GENOMIC DNA]</scope>
</reference>
<evidence type="ECO:0000256" key="1">
    <source>
        <dbReference type="ARBA" id="ARBA00023002"/>
    </source>
</evidence>
<evidence type="ECO:0000313" key="2">
    <source>
        <dbReference type="EMBL" id="VDP03578.1"/>
    </source>
</evidence>
<dbReference type="PANTHER" id="PTHR43157">
    <property type="entry name" value="PHOSPHATIDYLINOSITOL-GLYCAN BIOSYNTHESIS CLASS F PROTEIN-RELATED"/>
    <property type="match status" value="1"/>
</dbReference>
<gene>
    <name evidence="2" type="ORF">SBAD_LOCUS4171</name>
</gene>
<dbReference type="InterPro" id="IPR036291">
    <property type="entry name" value="NAD(P)-bd_dom_sf"/>
</dbReference>
<dbReference type="SUPFAM" id="SSF51735">
    <property type="entry name" value="NAD(P)-binding Rossmann-fold domains"/>
    <property type="match status" value="1"/>
</dbReference>
<dbReference type="WBParaSite" id="SBAD_0000435301-mRNA-1">
    <property type="protein sequence ID" value="SBAD_0000435301-mRNA-1"/>
    <property type="gene ID" value="SBAD_0000435301"/>
</dbReference>